<dbReference type="EMBL" id="AGBF01000031">
    <property type="protein sequence ID" value="EGX59386.1"/>
    <property type="molecule type" value="Genomic_DNA"/>
</dbReference>
<evidence type="ECO:0000313" key="2">
    <source>
        <dbReference type="EMBL" id="EGX59386.1"/>
    </source>
</evidence>
<name>G2GAQ1_9ACTN</name>
<feature type="region of interest" description="Disordered" evidence="1">
    <location>
        <begin position="112"/>
        <end position="131"/>
    </location>
</feature>
<proteinExistence type="predicted"/>
<accession>G2GAQ1</accession>
<protein>
    <submittedName>
        <fullName evidence="2">Uncharacterized protein</fullName>
    </submittedName>
</protein>
<feature type="compositionally biased region" description="Polar residues" evidence="1">
    <location>
        <begin position="10"/>
        <end position="22"/>
    </location>
</feature>
<comment type="caution">
    <text evidence="2">The sequence shown here is derived from an EMBL/GenBank/DDBJ whole genome shotgun (WGS) entry which is preliminary data.</text>
</comment>
<keyword evidence="3" id="KW-1185">Reference proteome</keyword>
<organism evidence="2 3">
    <name type="scientific">Streptomyces zinciresistens K42</name>
    <dbReference type="NCBI Taxonomy" id="700597"/>
    <lineage>
        <taxon>Bacteria</taxon>
        <taxon>Bacillati</taxon>
        <taxon>Actinomycetota</taxon>
        <taxon>Actinomycetes</taxon>
        <taxon>Kitasatosporales</taxon>
        <taxon>Streptomycetaceae</taxon>
        <taxon>Streptomyces</taxon>
    </lineage>
</organism>
<evidence type="ECO:0000256" key="1">
    <source>
        <dbReference type="SAM" id="MobiDB-lite"/>
    </source>
</evidence>
<evidence type="ECO:0000313" key="3">
    <source>
        <dbReference type="Proteomes" id="UP000004217"/>
    </source>
</evidence>
<reference evidence="2 3" key="1">
    <citation type="submission" date="2011-08" db="EMBL/GenBank/DDBJ databases">
        <authorList>
            <person name="Lin Y."/>
            <person name="Hao X."/>
            <person name="Johnstone L."/>
            <person name="Miller S.J."/>
            <person name="Wei G."/>
            <person name="Rensing C."/>
        </authorList>
    </citation>
    <scope>NUCLEOTIDE SEQUENCE [LARGE SCALE GENOMIC DNA]</scope>
    <source>
        <strain evidence="2 3">K42</strain>
    </source>
</reference>
<dbReference type="AlphaFoldDB" id="G2GAQ1"/>
<feature type="region of interest" description="Disordered" evidence="1">
    <location>
        <begin position="1"/>
        <end position="99"/>
    </location>
</feature>
<dbReference type="Proteomes" id="UP000004217">
    <property type="component" value="Unassembled WGS sequence"/>
</dbReference>
<sequence>MPNSTRRDGSGTSRWSKTGTADSTRRSGRASVATSVASGTPKIQGGCPAERTHSTTRRTRSRAPGERGSTRAATGQRHRFGPGSANSGAGSVRSRRPPRMTTAELRTMGALASRQVADSPNGLGGAYTWPR</sequence>
<gene>
    <name evidence="2" type="ORF">SZN_12843</name>
</gene>